<keyword evidence="2" id="KW-1185">Reference proteome</keyword>
<protein>
    <submittedName>
        <fullName evidence="1">Uncharacterized protein</fullName>
    </submittedName>
</protein>
<gene>
    <name evidence="1" type="ORF">MARGE09_P0231</name>
</gene>
<evidence type="ECO:0000313" key="2">
    <source>
        <dbReference type="Proteomes" id="UP001320119"/>
    </source>
</evidence>
<accession>A0AAN2BIK7</accession>
<sequence>MSGYNGKLISELGVEKYLKGKRASQYSNIDFFDRGTSLHKKWQECSFGCHGPSYRTFRPSATWNQTLLLIDKISPSVAGVADGIQHQAVEKPKSIAAGVERTAEGLHLMGADRFSDVGGENLAILELIETTYKNIVEFDISVLDNPLMQAATTIINDYISVIPEWVLEQALESGAFIFNNIDKTTLLRAGTKGVFDRIPSEDLDRAVAALKDKGKRIAGKQMGKKLAIAISAAIATQISKKIMSDPAMTFSLKRRLVHLKKAAKSTGGGLGKALVILLKAQGLIGTAAKSSRTLNEKCPTTWKKLRYKLHGADMVYFLIEGMVSEYVDRLSLLEKQPQEFLRVMEALIRDRLTKKIFYPGAY</sequence>
<evidence type="ECO:0000313" key="1">
    <source>
        <dbReference type="EMBL" id="BCD96032.1"/>
    </source>
</evidence>
<dbReference type="AlphaFoldDB" id="A0AAN2BIK7"/>
<reference evidence="1 2" key="1">
    <citation type="journal article" date="2022" name="IScience">
        <title>An ultrasensitive nanofiber-based assay for enzymatic hydrolysis and deep-sea microbial degradation of cellulose.</title>
        <authorList>
            <person name="Tsudome M."/>
            <person name="Tachioka M."/>
            <person name="Miyazaki M."/>
            <person name="Uchimura K."/>
            <person name="Tsuda M."/>
            <person name="Takaki Y."/>
            <person name="Deguchi S."/>
        </authorList>
    </citation>
    <scope>NUCLEOTIDE SEQUENCE [LARGE SCALE GENOMIC DNA]</scope>
    <source>
        <strain evidence="1 2">GE09</strain>
    </source>
</reference>
<dbReference type="Proteomes" id="UP001320119">
    <property type="component" value="Chromosome"/>
</dbReference>
<proteinExistence type="predicted"/>
<dbReference type="KEGG" id="marq:MARGE09_P0231"/>
<dbReference type="EMBL" id="AP023086">
    <property type="protein sequence ID" value="BCD96032.1"/>
    <property type="molecule type" value="Genomic_DNA"/>
</dbReference>
<organism evidence="1 2">
    <name type="scientific">Marinagarivorans cellulosilyticus</name>
    <dbReference type="NCBI Taxonomy" id="2721545"/>
    <lineage>
        <taxon>Bacteria</taxon>
        <taxon>Pseudomonadati</taxon>
        <taxon>Pseudomonadota</taxon>
        <taxon>Gammaproteobacteria</taxon>
        <taxon>Cellvibrionales</taxon>
        <taxon>Cellvibrionaceae</taxon>
        <taxon>Marinagarivorans</taxon>
    </lineage>
</organism>
<dbReference type="RefSeq" id="WP_236985540.1">
    <property type="nucleotide sequence ID" value="NZ_AP023086.1"/>
</dbReference>
<name>A0AAN2BIK7_9GAMM</name>